<dbReference type="RefSeq" id="XP_040684895.1">
    <property type="nucleotide sequence ID" value="XM_040838983.1"/>
</dbReference>
<dbReference type="AlphaFoldDB" id="A0A1L9R8J8"/>
<keyword evidence="2" id="KW-1185">Reference proteome</keyword>
<sequence>MSVDTSLVHGTFSSSLRNRSVWKVLGQILTSTTKLQESELPGHDVDFHLVSNSQYLHVLLLTPSCLESRNEQETISRLKQFSKSISSDPQRNAVVFLLSEEPFSSASGKCKLDGLLTLQVLIVESLKTPIAIIPVPDSTRFLCCIESYMVNIIELPSLNPTLSDSVSLLSQTTKFGGSRGLSEHDTNVLSDLFPSLGAMSQAVRTQEGRAVLQDYFGDRIMGEIVGFWEDDGVCE</sequence>
<dbReference type="OrthoDB" id="2129069at2759"/>
<dbReference type="EMBL" id="KV878216">
    <property type="protein sequence ID" value="OJJ31218.1"/>
    <property type="molecule type" value="Genomic_DNA"/>
</dbReference>
<organism evidence="1 2">
    <name type="scientific">Aspergillus wentii DTO 134E9</name>
    <dbReference type="NCBI Taxonomy" id="1073089"/>
    <lineage>
        <taxon>Eukaryota</taxon>
        <taxon>Fungi</taxon>
        <taxon>Dikarya</taxon>
        <taxon>Ascomycota</taxon>
        <taxon>Pezizomycotina</taxon>
        <taxon>Eurotiomycetes</taxon>
        <taxon>Eurotiomycetidae</taxon>
        <taxon>Eurotiales</taxon>
        <taxon>Aspergillaceae</taxon>
        <taxon>Aspergillus</taxon>
        <taxon>Aspergillus subgen. Cremei</taxon>
    </lineage>
</organism>
<name>A0A1L9R8J8_ASPWE</name>
<reference evidence="2" key="1">
    <citation type="journal article" date="2017" name="Genome Biol.">
        <title>Comparative genomics reveals high biological diversity and specific adaptations in the industrially and medically important fungal genus Aspergillus.</title>
        <authorList>
            <person name="de Vries R.P."/>
            <person name="Riley R."/>
            <person name="Wiebenga A."/>
            <person name="Aguilar-Osorio G."/>
            <person name="Amillis S."/>
            <person name="Uchima C.A."/>
            <person name="Anderluh G."/>
            <person name="Asadollahi M."/>
            <person name="Askin M."/>
            <person name="Barry K."/>
            <person name="Battaglia E."/>
            <person name="Bayram O."/>
            <person name="Benocci T."/>
            <person name="Braus-Stromeyer S.A."/>
            <person name="Caldana C."/>
            <person name="Canovas D."/>
            <person name="Cerqueira G.C."/>
            <person name="Chen F."/>
            <person name="Chen W."/>
            <person name="Choi C."/>
            <person name="Clum A."/>
            <person name="Dos Santos R.A."/>
            <person name="Damasio A.R."/>
            <person name="Diallinas G."/>
            <person name="Emri T."/>
            <person name="Fekete E."/>
            <person name="Flipphi M."/>
            <person name="Freyberg S."/>
            <person name="Gallo A."/>
            <person name="Gournas C."/>
            <person name="Habgood R."/>
            <person name="Hainaut M."/>
            <person name="Harispe M.L."/>
            <person name="Henrissat B."/>
            <person name="Hilden K.S."/>
            <person name="Hope R."/>
            <person name="Hossain A."/>
            <person name="Karabika E."/>
            <person name="Karaffa L."/>
            <person name="Karanyi Z."/>
            <person name="Krasevec N."/>
            <person name="Kuo A."/>
            <person name="Kusch H."/>
            <person name="LaButti K."/>
            <person name="Lagendijk E.L."/>
            <person name="Lapidus A."/>
            <person name="Levasseur A."/>
            <person name="Lindquist E."/>
            <person name="Lipzen A."/>
            <person name="Logrieco A.F."/>
            <person name="MacCabe A."/>
            <person name="Maekelae M.R."/>
            <person name="Malavazi I."/>
            <person name="Melin P."/>
            <person name="Meyer V."/>
            <person name="Mielnichuk N."/>
            <person name="Miskei M."/>
            <person name="Molnar A.P."/>
            <person name="Mule G."/>
            <person name="Ngan C.Y."/>
            <person name="Orejas M."/>
            <person name="Orosz E."/>
            <person name="Ouedraogo J.P."/>
            <person name="Overkamp K.M."/>
            <person name="Park H.-S."/>
            <person name="Perrone G."/>
            <person name="Piumi F."/>
            <person name="Punt P.J."/>
            <person name="Ram A.F."/>
            <person name="Ramon A."/>
            <person name="Rauscher S."/>
            <person name="Record E."/>
            <person name="Riano-Pachon D.M."/>
            <person name="Robert V."/>
            <person name="Roehrig J."/>
            <person name="Ruller R."/>
            <person name="Salamov A."/>
            <person name="Salih N.S."/>
            <person name="Samson R.A."/>
            <person name="Sandor E."/>
            <person name="Sanguinetti M."/>
            <person name="Schuetze T."/>
            <person name="Sepcic K."/>
            <person name="Shelest E."/>
            <person name="Sherlock G."/>
            <person name="Sophianopoulou V."/>
            <person name="Squina F.M."/>
            <person name="Sun H."/>
            <person name="Susca A."/>
            <person name="Todd R.B."/>
            <person name="Tsang A."/>
            <person name="Unkles S.E."/>
            <person name="van de Wiele N."/>
            <person name="van Rossen-Uffink D."/>
            <person name="Oliveira J.V."/>
            <person name="Vesth T.C."/>
            <person name="Visser J."/>
            <person name="Yu J.-H."/>
            <person name="Zhou M."/>
            <person name="Andersen M.R."/>
            <person name="Archer D.B."/>
            <person name="Baker S.E."/>
            <person name="Benoit I."/>
            <person name="Brakhage A.A."/>
            <person name="Braus G.H."/>
            <person name="Fischer R."/>
            <person name="Frisvad J.C."/>
            <person name="Goldman G.H."/>
            <person name="Houbraken J."/>
            <person name="Oakley B."/>
            <person name="Pocsi I."/>
            <person name="Scazzocchio C."/>
            <person name="Seiboth B."/>
            <person name="vanKuyk P.A."/>
            <person name="Wortman J."/>
            <person name="Dyer P.S."/>
            <person name="Grigoriev I.V."/>
        </authorList>
    </citation>
    <scope>NUCLEOTIDE SEQUENCE [LARGE SCALE GENOMIC DNA]</scope>
    <source>
        <strain evidence="2">DTO 134E9</strain>
    </source>
</reference>
<dbReference type="GeneID" id="63754831"/>
<dbReference type="VEuPathDB" id="FungiDB:ASPWEDRAFT_687132"/>
<protein>
    <submittedName>
        <fullName evidence="1">Uncharacterized protein</fullName>
    </submittedName>
</protein>
<gene>
    <name evidence="1" type="ORF">ASPWEDRAFT_687132</name>
</gene>
<evidence type="ECO:0000313" key="2">
    <source>
        <dbReference type="Proteomes" id="UP000184383"/>
    </source>
</evidence>
<dbReference type="Proteomes" id="UP000184383">
    <property type="component" value="Unassembled WGS sequence"/>
</dbReference>
<evidence type="ECO:0000313" key="1">
    <source>
        <dbReference type="EMBL" id="OJJ31218.1"/>
    </source>
</evidence>
<accession>A0A1L9R8J8</accession>
<proteinExistence type="predicted"/>